<dbReference type="EMBL" id="QMWP01000053">
    <property type="protein sequence ID" value="RLG70544.1"/>
    <property type="molecule type" value="Genomic_DNA"/>
</dbReference>
<evidence type="ECO:0000313" key="2">
    <source>
        <dbReference type="Proteomes" id="UP000278031"/>
    </source>
</evidence>
<proteinExistence type="predicted"/>
<dbReference type="AlphaFoldDB" id="A0A497JH89"/>
<organism evidence="1 2">
    <name type="scientific">Candidatus Iainarchaeum sp</name>
    <dbReference type="NCBI Taxonomy" id="3101447"/>
    <lineage>
        <taxon>Archaea</taxon>
        <taxon>Candidatus Iainarchaeota</taxon>
        <taxon>Candidatus Iainarchaeia</taxon>
        <taxon>Candidatus Iainarchaeales</taxon>
        <taxon>Candidatus Iainarchaeaceae</taxon>
        <taxon>Candidatus Iainarchaeum</taxon>
    </lineage>
</organism>
<name>A0A497JH89_9ARCH</name>
<reference evidence="1 2" key="1">
    <citation type="submission" date="2018-06" db="EMBL/GenBank/DDBJ databases">
        <title>Extensive metabolic versatility and redundancy in microbially diverse, dynamic hydrothermal sediments.</title>
        <authorList>
            <person name="Dombrowski N."/>
            <person name="Teske A."/>
            <person name="Baker B.J."/>
        </authorList>
    </citation>
    <scope>NUCLEOTIDE SEQUENCE [LARGE SCALE GENOMIC DNA]</scope>
    <source>
        <strain evidence="1">B51_G17</strain>
    </source>
</reference>
<protein>
    <submittedName>
        <fullName evidence="1">Uncharacterized protein</fullName>
    </submittedName>
</protein>
<gene>
    <name evidence="1" type="ORF">DRO04_01750</name>
</gene>
<dbReference type="Proteomes" id="UP000278031">
    <property type="component" value="Unassembled WGS sequence"/>
</dbReference>
<sequence length="225" mass="26887">MKRKILAILLIFLFLATIFPAAYPARMYLTRRPSPYLKNFLTMWNSFIKALDASCTPERLCISKKISAYLREDCSWDNITVCKNYCNIDTGRCEDPKCKSGWICIDKYHKAYRKKDCTYSRRRFCKYGCKNGRCMRKKKRCKKRWKCIGRYAVKVGKDCKYEEINYCIWGCKKGKCLWGSKLAVSKSFWPWGKKEEKLDSLYEEENYSPYSEENRKGYWIDSWNE</sequence>
<accession>A0A497JH89</accession>
<evidence type="ECO:0000313" key="1">
    <source>
        <dbReference type="EMBL" id="RLG70544.1"/>
    </source>
</evidence>
<comment type="caution">
    <text evidence="1">The sequence shown here is derived from an EMBL/GenBank/DDBJ whole genome shotgun (WGS) entry which is preliminary data.</text>
</comment>